<dbReference type="RefSeq" id="WP_183211876.1">
    <property type="nucleotide sequence ID" value="NZ_JACHOR010000001.1"/>
</dbReference>
<keyword evidence="1" id="KW-0812">Transmembrane</keyword>
<name>A0A7W9FCZ3_9CAUL</name>
<keyword evidence="1" id="KW-1133">Transmembrane helix</keyword>
<accession>A0A7W9FCZ3</accession>
<evidence type="ECO:0000256" key="1">
    <source>
        <dbReference type="SAM" id="Phobius"/>
    </source>
</evidence>
<dbReference type="EMBL" id="JACHOR010000001">
    <property type="protein sequence ID" value="MBB5744926.1"/>
    <property type="molecule type" value="Genomic_DNA"/>
</dbReference>
<evidence type="ECO:0000313" key="3">
    <source>
        <dbReference type="Proteomes" id="UP000545037"/>
    </source>
</evidence>
<feature type="transmembrane region" description="Helical" evidence="1">
    <location>
        <begin position="20"/>
        <end position="38"/>
    </location>
</feature>
<keyword evidence="3" id="KW-1185">Reference proteome</keyword>
<sequence length="61" mass="6255">MFKLFVRLIDDERGATAIEYGLIIALMAVVILTALTAFSNTSTGVFNAAMASIAAAMGGGS</sequence>
<gene>
    <name evidence="2" type="ORF">GGR13_000498</name>
</gene>
<evidence type="ECO:0000313" key="2">
    <source>
        <dbReference type="EMBL" id="MBB5744926.1"/>
    </source>
</evidence>
<dbReference type="InterPro" id="IPR007047">
    <property type="entry name" value="Flp_Fap"/>
</dbReference>
<reference evidence="2 3" key="1">
    <citation type="submission" date="2020-08" db="EMBL/GenBank/DDBJ databases">
        <title>Genomic Encyclopedia of Type Strains, Phase IV (KMG-IV): sequencing the most valuable type-strain genomes for metagenomic binning, comparative biology and taxonomic classification.</title>
        <authorList>
            <person name="Goeker M."/>
        </authorList>
    </citation>
    <scope>NUCLEOTIDE SEQUENCE [LARGE SCALE GENOMIC DNA]</scope>
    <source>
        <strain evidence="2 3">DSM 4737</strain>
    </source>
</reference>
<keyword evidence="1" id="KW-0472">Membrane</keyword>
<dbReference type="Proteomes" id="UP000545037">
    <property type="component" value="Unassembled WGS sequence"/>
</dbReference>
<protein>
    <submittedName>
        <fullName evidence="2">Pilus assembly protein Flp/PilA</fullName>
    </submittedName>
</protein>
<organism evidence="2 3">
    <name type="scientific">Brevundimonas variabilis</name>
    <dbReference type="NCBI Taxonomy" id="74312"/>
    <lineage>
        <taxon>Bacteria</taxon>
        <taxon>Pseudomonadati</taxon>
        <taxon>Pseudomonadota</taxon>
        <taxon>Alphaproteobacteria</taxon>
        <taxon>Caulobacterales</taxon>
        <taxon>Caulobacteraceae</taxon>
        <taxon>Brevundimonas</taxon>
    </lineage>
</organism>
<proteinExistence type="predicted"/>
<comment type="caution">
    <text evidence="2">The sequence shown here is derived from an EMBL/GenBank/DDBJ whole genome shotgun (WGS) entry which is preliminary data.</text>
</comment>
<dbReference type="Pfam" id="PF04964">
    <property type="entry name" value="Flp_Fap"/>
    <property type="match status" value="1"/>
</dbReference>
<dbReference type="AlphaFoldDB" id="A0A7W9FCZ3"/>